<dbReference type="NCBIfam" id="NF010595">
    <property type="entry name" value="PRK13989.1"/>
    <property type="match status" value="1"/>
</dbReference>
<evidence type="ECO:0000256" key="5">
    <source>
        <dbReference type="ARBA" id="ARBA00025265"/>
    </source>
</evidence>
<comment type="function">
    <text evidence="5 6">Prevents the cell division inhibition by proteins MinC and MinD at internal division sites while permitting inhibition at polar sites. This ensures cell division at the proper site by restricting the formation of a division septum at the midpoint of the long axis of the cell.</text>
</comment>
<dbReference type="Gene3D" id="3.30.1070.10">
    <property type="entry name" value="Cell division topological specificity factor MinE"/>
    <property type="match status" value="1"/>
</dbReference>
<reference evidence="7" key="1">
    <citation type="submission" date="2014-03" db="EMBL/GenBank/DDBJ databases">
        <authorList>
            <person name="Genoscope - CEA"/>
        </authorList>
    </citation>
    <scope>NUCLEOTIDE SEQUENCE [LARGE SCALE GENOMIC DNA]</scope>
    <source>
        <strain evidence="7">CF27</strain>
    </source>
</reference>
<accession>A0A060UL20</accession>
<dbReference type="InterPro" id="IPR005527">
    <property type="entry name" value="MinE"/>
</dbReference>
<reference evidence="9 13" key="5">
    <citation type="submission" date="2020-07" db="EMBL/GenBank/DDBJ databases">
        <title>Complete genome sequence analysis of Acidithiobacillus ferrivorans XJFY6S-08 reveals extreme environmental adaptation to alpine acid mine drainage.</title>
        <authorList>
            <person name="Yan L."/>
            <person name="Ni Y."/>
        </authorList>
    </citation>
    <scope>NUCLEOTIDE SEQUENCE [LARGE SCALE GENOMIC DNA]</scope>
    <source>
        <strain evidence="9 13">XJFY6S-08</strain>
    </source>
</reference>
<dbReference type="SUPFAM" id="SSF55229">
    <property type="entry name" value="Cell division protein MinE topological specificity domain"/>
    <property type="match status" value="1"/>
</dbReference>
<dbReference type="AlphaFoldDB" id="A0A060UL20"/>
<comment type="similarity">
    <text evidence="1 6">Belongs to the MinE family.</text>
</comment>
<dbReference type="OrthoDB" id="9802655at2"/>
<sequence length="83" mass="9596">MSFLDYFLGSRKKTAHVAKDRLKLILAHERDADGPDFLPALQEELLAVIAKYIPVDKENIKVSMERRGDYEVLELNILFPDQH</sequence>
<dbReference type="Pfam" id="PF03776">
    <property type="entry name" value="MinE"/>
    <property type="match status" value="1"/>
</dbReference>
<dbReference type="Proteomes" id="UP000595420">
    <property type="component" value="Chromosome"/>
</dbReference>
<dbReference type="HAMAP" id="MF_00262">
    <property type="entry name" value="MinE"/>
    <property type="match status" value="1"/>
</dbReference>
<dbReference type="GO" id="GO:0032955">
    <property type="term" value="P:regulation of division septum assembly"/>
    <property type="evidence" value="ECO:0007669"/>
    <property type="project" value="InterPro"/>
</dbReference>
<dbReference type="EMBL" id="MASQ01000031">
    <property type="protein sequence ID" value="OCB03920.1"/>
    <property type="molecule type" value="Genomic_DNA"/>
</dbReference>
<dbReference type="NCBIfam" id="TIGR01215">
    <property type="entry name" value="minE"/>
    <property type="match status" value="1"/>
</dbReference>
<keyword evidence="4 6" id="KW-0131">Cell cycle</keyword>
<evidence type="ECO:0000256" key="6">
    <source>
        <dbReference type="HAMAP-Rule" id="MF_00262"/>
    </source>
</evidence>
<reference evidence="8 11" key="3">
    <citation type="submission" date="2016-07" db="EMBL/GenBank/DDBJ databases">
        <title>Draft genome of a psychrotolerant acidophile Acidithiobacillus ferrivorans strain YL15.</title>
        <authorList>
            <person name="Peng T."/>
            <person name="Ma L."/>
            <person name="Nan M."/>
            <person name="An N."/>
            <person name="Wang M."/>
            <person name="Qiu G."/>
            <person name="Zeng W."/>
        </authorList>
    </citation>
    <scope>NUCLEOTIDE SEQUENCE [LARGE SCALE GENOMIC DNA]</scope>
    <source>
        <strain evidence="8 11">YL15</strain>
    </source>
</reference>
<dbReference type="FunFam" id="3.30.1070.10:FF:000001">
    <property type="entry name" value="Cell division topological specificity factor"/>
    <property type="match status" value="1"/>
</dbReference>
<dbReference type="EMBL" id="CP059488">
    <property type="protein sequence ID" value="QQD72781.1"/>
    <property type="molecule type" value="Genomic_DNA"/>
</dbReference>
<evidence type="ECO:0000256" key="1">
    <source>
        <dbReference type="ARBA" id="ARBA00008168"/>
    </source>
</evidence>
<evidence type="ECO:0000256" key="3">
    <source>
        <dbReference type="ARBA" id="ARBA00022618"/>
    </source>
</evidence>
<dbReference type="Proteomes" id="UP000193925">
    <property type="component" value="Chromosome AFERRI"/>
</dbReference>
<dbReference type="EMBL" id="CCCS020000023">
    <property type="protein sequence ID" value="CDQ09367.1"/>
    <property type="molecule type" value="Genomic_DNA"/>
</dbReference>
<dbReference type="GO" id="GO:0042802">
    <property type="term" value="F:identical protein binding"/>
    <property type="evidence" value="ECO:0007669"/>
    <property type="project" value="UniProtKB-ARBA"/>
</dbReference>
<dbReference type="EMBL" id="LT841305">
    <property type="protein sequence ID" value="SMH66301.1"/>
    <property type="molecule type" value="Genomic_DNA"/>
</dbReference>
<evidence type="ECO:0000313" key="12">
    <source>
        <dbReference type="Proteomes" id="UP000193925"/>
    </source>
</evidence>
<protein>
    <recommendedName>
        <fullName evidence="2 6">Cell division topological specificity factor</fullName>
    </recommendedName>
</protein>
<dbReference type="NCBIfam" id="NF001422">
    <property type="entry name" value="PRK00296.1"/>
    <property type="match status" value="1"/>
</dbReference>
<evidence type="ECO:0000256" key="4">
    <source>
        <dbReference type="ARBA" id="ARBA00023306"/>
    </source>
</evidence>
<dbReference type="RefSeq" id="WP_014027523.1">
    <property type="nucleotide sequence ID" value="NZ_CCCS020000023.1"/>
</dbReference>
<keyword evidence="3 6" id="KW-0132">Cell division</keyword>
<dbReference type="GeneID" id="89661601"/>
<reference evidence="10 12" key="4">
    <citation type="submission" date="2017-03" db="EMBL/GenBank/DDBJ databases">
        <authorList>
            <person name="Regsiter A."/>
            <person name="William W."/>
        </authorList>
    </citation>
    <scope>NUCLEOTIDE SEQUENCE [LARGE SCALE GENOMIC DNA]</scope>
    <source>
        <strain evidence="10">PRJEB5721</strain>
    </source>
</reference>
<name>A0A060UL20_9PROT</name>
<evidence type="ECO:0000313" key="13">
    <source>
        <dbReference type="Proteomes" id="UP000595420"/>
    </source>
</evidence>
<evidence type="ECO:0000256" key="2">
    <source>
        <dbReference type="ARBA" id="ARBA00020112"/>
    </source>
</evidence>
<evidence type="ECO:0000313" key="11">
    <source>
        <dbReference type="Proteomes" id="UP000093129"/>
    </source>
</evidence>
<evidence type="ECO:0000313" key="10">
    <source>
        <dbReference type="EMBL" id="SMH66301.1"/>
    </source>
</evidence>
<reference evidence="7" key="2">
    <citation type="submission" date="2014-07" db="EMBL/GenBank/DDBJ databases">
        <title>Initial genome analysis of the psychrotolerant acidophile Acidithiobacillus ferrivorans CF27: insights into iron and sulfur oxidation pathways and into biofilm formation.</title>
        <authorList>
            <person name="Talla E."/>
            <person name="Hedrich S."/>
            <person name="Mangenot S."/>
            <person name="Ji B."/>
            <person name="Johnson D.B."/>
            <person name="Barbe V."/>
            <person name="Bonnefoy V."/>
        </authorList>
    </citation>
    <scope>NUCLEOTIDE SEQUENCE [LARGE SCALE GENOMIC DNA]</scope>
    <source>
        <strain evidence="7">CF27</strain>
    </source>
</reference>
<evidence type="ECO:0000313" key="7">
    <source>
        <dbReference type="EMBL" id="CDQ09367.1"/>
    </source>
</evidence>
<evidence type="ECO:0000313" key="9">
    <source>
        <dbReference type="EMBL" id="QQD72781.1"/>
    </source>
</evidence>
<organism evidence="7">
    <name type="scientific">Acidithiobacillus ferrivorans</name>
    <dbReference type="NCBI Taxonomy" id="160808"/>
    <lineage>
        <taxon>Bacteria</taxon>
        <taxon>Pseudomonadati</taxon>
        <taxon>Pseudomonadota</taxon>
        <taxon>Acidithiobacillia</taxon>
        <taxon>Acidithiobacillales</taxon>
        <taxon>Acidithiobacillaceae</taxon>
        <taxon>Acidithiobacillus</taxon>
    </lineage>
</organism>
<dbReference type="GO" id="GO:0051301">
    <property type="term" value="P:cell division"/>
    <property type="evidence" value="ECO:0007669"/>
    <property type="project" value="UniProtKB-KW"/>
</dbReference>
<dbReference type="InterPro" id="IPR036707">
    <property type="entry name" value="MinE_sf"/>
</dbReference>
<keyword evidence="12" id="KW-1185">Reference proteome</keyword>
<proteinExistence type="inferred from homology"/>
<dbReference type="Proteomes" id="UP000093129">
    <property type="component" value="Unassembled WGS sequence"/>
</dbReference>
<gene>
    <name evidence="6 7" type="primary">minE</name>
    <name evidence="7" type="ORF">AFERRI_30013</name>
    <name evidence="10" type="ORF">AFERRI_30031</name>
    <name evidence="8" type="ORF">BBC27_05675</name>
    <name evidence="9" type="ORF">H2515_00035</name>
</gene>
<evidence type="ECO:0000313" key="8">
    <source>
        <dbReference type="EMBL" id="OCB03920.1"/>
    </source>
</evidence>